<reference evidence="7 8" key="1">
    <citation type="submission" date="2017-02" db="EMBL/GenBank/DDBJ databases">
        <authorList>
            <person name="Peterson S.W."/>
        </authorList>
    </citation>
    <scope>NUCLEOTIDE SEQUENCE [LARGE SCALE GENOMIC DNA]</scope>
    <source>
        <strain evidence="7 8">DSM 21749</strain>
    </source>
</reference>
<evidence type="ECO:0000256" key="3">
    <source>
        <dbReference type="ARBA" id="ARBA00034247"/>
    </source>
</evidence>
<dbReference type="Pfam" id="PF00990">
    <property type="entry name" value="GGDEF"/>
    <property type="match status" value="1"/>
</dbReference>
<dbReference type="PROSITE" id="PS50110">
    <property type="entry name" value="RESPONSE_REGULATORY"/>
    <property type="match status" value="2"/>
</dbReference>
<dbReference type="STRING" id="1122188.SAMN02745674_02325"/>
<dbReference type="PANTHER" id="PTHR45138">
    <property type="entry name" value="REGULATORY COMPONENTS OF SENSORY TRANSDUCTION SYSTEM"/>
    <property type="match status" value="1"/>
</dbReference>
<dbReference type="InterPro" id="IPR011006">
    <property type="entry name" value="CheY-like_superfamily"/>
</dbReference>
<feature type="domain" description="Response regulatory" evidence="5">
    <location>
        <begin position="142"/>
        <end position="262"/>
    </location>
</feature>
<dbReference type="NCBIfam" id="TIGR00254">
    <property type="entry name" value="GGDEF"/>
    <property type="match status" value="1"/>
</dbReference>
<dbReference type="PANTHER" id="PTHR45138:SF9">
    <property type="entry name" value="DIGUANYLATE CYCLASE DGCM-RELATED"/>
    <property type="match status" value="1"/>
</dbReference>
<dbReference type="OrthoDB" id="9803824at2"/>
<proteinExistence type="predicted"/>
<dbReference type="CDD" id="cd01949">
    <property type="entry name" value="GGDEF"/>
    <property type="match status" value="1"/>
</dbReference>
<dbReference type="SMART" id="SM00267">
    <property type="entry name" value="GGDEF"/>
    <property type="match status" value="1"/>
</dbReference>
<name>A0A1T4RQX8_9GAMM</name>
<dbReference type="Pfam" id="PF00072">
    <property type="entry name" value="Response_reg"/>
    <property type="match status" value="1"/>
</dbReference>
<dbReference type="SUPFAM" id="SSF52172">
    <property type="entry name" value="CheY-like"/>
    <property type="match status" value="2"/>
</dbReference>
<evidence type="ECO:0000256" key="1">
    <source>
        <dbReference type="ARBA" id="ARBA00001946"/>
    </source>
</evidence>
<comment type="cofactor">
    <cofactor evidence="1">
        <name>Mg(2+)</name>
        <dbReference type="ChEBI" id="CHEBI:18420"/>
    </cofactor>
</comment>
<dbReference type="InterPro" id="IPR001789">
    <property type="entry name" value="Sig_transdc_resp-reg_receiver"/>
</dbReference>
<keyword evidence="4" id="KW-0597">Phosphoprotein</keyword>
<gene>
    <name evidence="7" type="ORF">SAMN02745674_02325</name>
</gene>
<protein>
    <recommendedName>
        <fullName evidence="2">diguanylate cyclase</fullName>
        <ecNumber evidence="2">2.7.7.65</ecNumber>
    </recommendedName>
</protein>
<dbReference type="PROSITE" id="PS50887">
    <property type="entry name" value="GGDEF"/>
    <property type="match status" value="1"/>
</dbReference>
<dbReference type="SUPFAM" id="SSF55073">
    <property type="entry name" value="Nucleotide cyclase"/>
    <property type="match status" value="1"/>
</dbReference>
<evidence type="ECO:0000313" key="8">
    <source>
        <dbReference type="Proteomes" id="UP000190061"/>
    </source>
</evidence>
<evidence type="ECO:0000259" key="6">
    <source>
        <dbReference type="PROSITE" id="PS50887"/>
    </source>
</evidence>
<dbReference type="GO" id="GO:0000160">
    <property type="term" value="P:phosphorelay signal transduction system"/>
    <property type="evidence" value="ECO:0007669"/>
    <property type="project" value="InterPro"/>
</dbReference>
<dbReference type="Gene3D" id="3.30.70.270">
    <property type="match status" value="1"/>
</dbReference>
<dbReference type="GO" id="GO:0043709">
    <property type="term" value="P:cell adhesion involved in single-species biofilm formation"/>
    <property type="evidence" value="ECO:0007669"/>
    <property type="project" value="TreeGrafter"/>
</dbReference>
<dbReference type="InterPro" id="IPR000160">
    <property type="entry name" value="GGDEF_dom"/>
</dbReference>
<evidence type="ECO:0000313" key="7">
    <source>
        <dbReference type="EMBL" id="SKA18399.1"/>
    </source>
</evidence>
<evidence type="ECO:0000256" key="4">
    <source>
        <dbReference type="PROSITE-ProRule" id="PRU00169"/>
    </source>
</evidence>
<comment type="catalytic activity">
    <reaction evidence="3">
        <text>2 GTP = 3',3'-c-di-GMP + 2 diphosphate</text>
        <dbReference type="Rhea" id="RHEA:24898"/>
        <dbReference type="ChEBI" id="CHEBI:33019"/>
        <dbReference type="ChEBI" id="CHEBI:37565"/>
        <dbReference type="ChEBI" id="CHEBI:58805"/>
        <dbReference type="EC" id="2.7.7.65"/>
    </reaction>
</comment>
<dbReference type="InterPro" id="IPR029787">
    <property type="entry name" value="Nucleotide_cyclase"/>
</dbReference>
<organism evidence="7 8">
    <name type="scientific">Lysobacter spongiicola DSM 21749</name>
    <dbReference type="NCBI Taxonomy" id="1122188"/>
    <lineage>
        <taxon>Bacteria</taxon>
        <taxon>Pseudomonadati</taxon>
        <taxon>Pseudomonadota</taxon>
        <taxon>Gammaproteobacteria</taxon>
        <taxon>Lysobacterales</taxon>
        <taxon>Lysobacteraceae</taxon>
        <taxon>Novilysobacter</taxon>
    </lineage>
</organism>
<dbReference type="AlphaFoldDB" id="A0A1T4RQX8"/>
<comment type="caution">
    <text evidence="4">Lacks conserved residue(s) required for the propagation of feature annotation.</text>
</comment>
<dbReference type="GO" id="GO:0005886">
    <property type="term" value="C:plasma membrane"/>
    <property type="evidence" value="ECO:0007669"/>
    <property type="project" value="TreeGrafter"/>
</dbReference>
<feature type="domain" description="GGDEF" evidence="6">
    <location>
        <begin position="302"/>
        <end position="433"/>
    </location>
</feature>
<dbReference type="SMART" id="SM00448">
    <property type="entry name" value="REC"/>
    <property type="match status" value="2"/>
</dbReference>
<feature type="modified residue" description="4-aspartylphosphate" evidence="4">
    <location>
        <position position="192"/>
    </location>
</feature>
<dbReference type="EMBL" id="FUXP01000010">
    <property type="protein sequence ID" value="SKA18399.1"/>
    <property type="molecule type" value="Genomic_DNA"/>
</dbReference>
<dbReference type="Proteomes" id="UP000190061">
    <property type="component" value="Unassembled WGS sequence"/>
</dbReference>
<dbReference type="RefSeq" id="WP_078758874.1">
    <property type="nucleotide sequence ID" value="NZ_FUXP01000010.1"/>
</dbReference>
<sequence length="437" mass="47675">MTPDPLAIRFQPTIAPADGRVLLIENSRSYAALLAAELREQLGIGVVIAASLREAQQRLAEDDDYFLALTGLVLPDAGAELITDTLARAGIPMVVATGVYDEAIRSSMADLPIIDYVLKEAPGTIDYLVWLVRRLHRNRTITAMVVDHSLSARARIAAQLKLYGFRVLQADDAASGLLALEEDPAIRLVILDQDLEAEGDAGGIGFIRQARRTHPRGTLSIIGTSSSADPSSVARFLKNGANDFLEKPFSREEFFCRISQNIDNLELIGTLQDLATKDYLTGLPNRRHFLDRAERMLREDKGAVAMAMLDVDHFKHVNDTHGHEAGDEALRAVAATIAAHARPNDVAARFGGEEFCLLAPGLSAEEAETGFERLRQAIAALRIPLRNHTLQLTISIGVCHRGDGDLHALVTEADRLLYLAKARGRDRVVCESQEAVA</sequence>
<evidence type="ECO:0000259" key="5">
    <source>
        <dbReference type="PROSITE" id="PS50110"/>
    </source>
</evidence>
<dbReference type="Gene3D" id="3.40.50.2300">
    <property type="match status" value="2"/>
</dbReference>
<evidence type="ECO:0000256" key="2">
    <source>
        <dbReference type="ARBA" id="ARBA00012528"/>
    </source>
</evidence>
<dbReference type="GO" id="GO:1902201">
    <property type="term" value="P:negative regulation of bacterial-type flagellum-dependent cell motility"/>
    <property type="evidence" value="ECO:0007669"/>
    <property type="project" value="TreeGrafter"/>
</dbReference>
<dbReference type="FunFam" id="3.30.70.270:FF:000001">
    <property type="entry name" value="Diguanylate cyclase domain protein"/>
    <property type="match status" value="1"/>
</dbReference>
<feature type="domain" description="Response regulatory" evidence="5">
    <location>
        <begin position="20"/>
        <end position="134"/>
    </location>
</feature>
<accession>A0A1T4RQX8</accession>
<dbReference type="InterPro" id="IPR043128">
    <property type="entry name" value="Rev_trsase/Diguanyl_cyclase"/>
</dbReference>
<keyword evidence="8" id="KW-1185">Reference proteome</keyword>
<dbReference type="InterPro" id="IPR050469">
    <property type="entry name" value="Diguanylate_Cyclase"/>
</dbReference>
<dbReference type="GO" id="GO:0052621">
    <property type="term" value="F:diguanylate cyclase activity"/>
    <property type="evidence" value="ECO:0007669"/>
    <property type="project" value="UniProtKB-EC"/>
</dbReference>
<dbReference type="EC" id="2.7.7.65" evidence="2"/>